<dbReference type="AlphaFoldDB" id="A0A8T0GU59"/>
<dbReference type="EMBL" id="CM026429">
    <property type="protein sequence ID" value="KAG0563216.1"/>
    <property type="molecule type" value="Genomic_DNA"/>
</dbReference>
<reference evidence="1" key="1">
    <citation type="submission" date="2020-06" db="EMBL/GenBank/DDBJ databases">
        <title>WGS assembly of Ceratodon purpureus strain R40.</title>
        <authorList>
            <person name="Carey S.B."/>
            <person name="Jenkins J."/>
            <person name="Shu S."/>
            <person name="Lovell J.T."/>
            <person name="Sreedasyam A."/>
            <person name="Maumus F."/>
            <person name="Tiley G.P."/>
            <person name="Fernandez-Pozo N."/>
            <person name="Barry K."/>
            <person name="Chen C."/>
            <person name="Wang M."/>
            <person name="Lipzen A."/>
            <person name="Daum C."/>
            <person name="Saski C.A."/>
            <person name="Payton A.C."/>
            <person name="Mcbreen J.C."/>
            <person name="Conrad R.E."/>
            <person name="Kollar L.M."/>
            <person name="Olsson S."/>
            <person name="Huttunen S."/>
            <person name="Landis J.B."/>
            <person name="Wickett N.J."/>
            <person name="Johnson M.G."/>
            <person name="Rensing S.A."/>
            <person name="Grimwood J."/>
            <person name="Schmutz J."/>
            <person name="Mcdaniel S.F."/>
        </authorList>
    </citation>
    <scope>NUCLEOTIDE SEQUENCE</scope>
    <source>
        <strain evidence="1">R40</strain>
    </source>
</reference>
<name>A0A8T0GU59_CERPU</name>
<proteinExistence type="predicted"/>
<sequence length="78" mass="8506">MAIHSRLHSPVANVIVMSASTKNSSCSCPGRGHDISSGTLLMFSSFVVCVDKCTRIIVRTALSDQCDVLSSYFHLFRL</sequence>
<dbReference type="Proteomes" id="UP000822688">
    <property type="component" value="Chromosome 8"/>
</dbReference>
<protein>
    <submittedName>
        <fullName evidence="1">Uncharacterized protein</fullName>
    </submittedName>
</protein>
<evidence type="ECO:0000313" key="1">
    <source>
        <dbReference type="EMBL" id="KAG0563216.1"/>
    </source>
</evidence>
<comment type="caution">
    <text evidence="1">The sequence shown here is derived from an EMBL/GenBank/DDBJ whole genome shotgun (WGS) entry which is preliminary data.</text>
</comment>
<evidence type="ECO:0000313" key="2">
    <source>
        <dbReference type="Proteomes" id="UP000822688"/>
    </source>
</evidence>
<keyword evidence="2" id="KW-1185">Reference proteome</keyword>
<accession>A0A8T0GU59</accession>
<gene>
    <name evidence="1" type="ORF">KC19_8G012800</name>
</gene>
<organism evidence="1 2">
    <name type="scientific">Ceratodon purpureus</name>
    <name type="common">Fire moss</name>
    <name type="synonym">Dicranum purpureum</name>
    <dbReference type="NCBI Taxonomy" id="3225"/>
    <lineage>
        <taxon>Eukaryota</taxon>
        <taxon>Viridiplantae</taxon>
        <taxon>Streptophyta</taxon>
        <taxon>Embryophyta</taxon>
        <taxon>Bryophyta</taxon>
        <taxon>Bryophytina</taxon>
        <taxon>Bryopsida</taxon>
        <taxon>Dicranidae</taxon>
        <taxon>Pseudoditrichales</taxon>
        <taxon>Ditrichaceae</taxon>
        <taxon>Ceratodon</taxon>
    </lineage>
</organism>